<dbReference type="InterPro" id="IPR029064">
    <property type="entry name" value="Ribosomal_eL30-like_sf"/>
</dbReference>
<dbReference type="PANTHER" id="PTHR46429">
    <property type="entry name" value="23S RRNA (GUANOSINE-2'-O-)-METHYLTRANSFERASE RLMB"/>
    <property type="match status" value="1"/>
</dbReference>
<organism evidence="5 6">
    <name type="scientific">Parvimonas micra ATCC 33270</name>
    <dbReference type="NCBI Taxonomy" id="411465"/>
    <lineage>
        <taxon>Bacteria</taxon>
        <taxon>Bacillati</taxon>
        <taxon>Bacillota</taxon>
        <taxon>Tissierellia</taxon>
        <taxon>Tissierellales</taxon>
        <taxon>Peptoniphilaceae</taxon>
        <taxon>Parvimonas</taxon>
    </lineage>
</organism>
<accession>A8SLY1</accession>
<evidence type="ECO:0000313" key="5">
    <source>
        <dbReference type="EMBL" id="EDP23330.1"/>
    </source>
</evidence>
<dbReference type="EMBL" id="ABEE02000017">
    <property type="protein sequence ID" value="EDP23330.1"/>
    <property type="molecule type" value="Genomic_DNA"/>
</dbReference>
<keyword evidence="3 5" id="KW-0808">Transferase</keyword>
<dbReference type="SMART" id="SM00967">
    <property type="entry name" value="SpoU_sub_bind"/>
    <property type="match status" value="1"/>
</dbReference>
<dbReference type="HOGENOM" id="CLU_021322_0_1_9"/>
<comment type="similarity">
    <text evidence="1">Belongs to the class IV-like SAM-binding methyltransferase superfamily. RNA methyltransferase TrmH family.</text>
</comment>
<dbReference type="Pfam" id="PF00588">
    <property type="entry name" value="SpoU_methylase"/>
    <property type="match status" value="1"/>
</dbReference>
<dbReference type="GO" id="GO:0008173">
    <property type="term" value="F:RNA methyltransferase activity"/>
    <property type="evidence" value="ECO:0007669"/>
    <property type="project" value="InterPro"/>
</dbReference>
<evidence type="ECO:0000256" key="1">
    <source>
        <dbReference type="ARBA" id="ARBA00007228"/>
    </source>
</evidence>
<protein>
    <submittedName>
        <fullName evidence="5">RNA methyltransferase, TrmH family, group 3</fullName>
    </submittedName>
</protein>
<gene>
    <name evidence="5" type="ORF">PEPMIC_01134</name>
</gene>
<dbReference type="AlphaFoldDB" id="A8SLY1"/>
<dbReference type="InterPro" id="IPR029026">
    <property type="entry name" value="tRNA_m1G_MTases_N"/>
</dbReference>
<dbReference type="Gene3D" id="3.40.1280.10">
    <property type="match status" value="1"/>
</dbReference>
<dbReference type="GO" id="GO:0006396">
    <property type="term" value="P:RNA processing"/>
    <property type="evidence" value="ECO:0007669"/>
    <property type="project" value="InterPro"/>
</dbReference>
<dbReference type="SUPFAM" id="SSF75217">
    <property type="entry name" value="alpha/beta knot"/>
    <property type="match status" value="1"/>
</dbReference>
<dbReference type="InterPro" id="IPR004441">
    <property type="entry name" value="rRNA_MeTrfase_TrmH"/>
</dbReference>
<dbReference type="NCBIfam" id="TIGR00186">
    <property type="entry name" value="rRNA_methyl_3"/>
    <property type="match status" value="1"/>
</dbReference>
<evidence type="ECO:0000256" key="2">
    <source>
        <dbReference type="ARBA" id="ARBA00022603"/>
    </source>
</evidence>
<dbReference type="SUPFAM" id="SSF55315">
    <property type="entry name" value="L30e-like"/>
    <property type="match status" value="1"/>
</dbReference>
<dbReference type="GO" id="GO:0003723">
    <property type="term" value="F:RNA binding"/>
    <property type="evidence" value="ECO:0007669"/>
    <property type="project" value="InterPro"/>
</dbReference>
<sequence>MVLFGKGCNMSDYIFGRNAVLEALESDRKVEKIYILKGDLKGSINKIIGKAKANGILISEIDKHKLENMAEGVVHQGVCALISSFEYSTVEEILQSAKDKNEDLFLVILDEIEDPHNFGAIIRTCEAVGVHGIIVSKRNQAPVTSIVQKSSAGAVNHIKIAKVANIADTILKLQKENVWVYGACGEAEKIYTDMDFKGNIAIVIGNEGKGIGQLIRKRCDFLTKLPMKGKVSSLNASNACAILVYEALRQRDEK</sequence>
<feature type="domain" description="RNA 2-O ribose methyltransferase substrate binding" evidence="4">
    <location>
        <begin position="13"/>
        <end position="88"/>
    </location>
</feature>
<dbReference type="Gene3D" id="3.30.1330.30">
    <property type="match status" value="1"/>
</dbReference>
<dbReference type="CDD" id="cd18103">
    <property type="entry name" value="SpoU-like_RlmB"/>
    <property type="match status" value="1"/>
</dbReference>
<dbReference type="eggNOG" id="COG0566">
    <property type="taxonomic scope" value="Bacteria"/>
</dbReference>
<comment type="caution">
    <text evidence="5">The sequence shown here is derived from an EMBL/GenBank/DDBJ whole genome shotgun (WGS) entry which is preliminary data.</text>
</comment>
<dbReference type="GO" id="GO:0005829">
    <property type="term" value="C:cytosol"/>
    <property type="evidence" value="ECO:0007669"/>
    <property type="project" value="TreeGrafter"/>
</dbReference>
<proteinExistence type="inferred from homology"/>
<reference evidence="5 6" key="2">
    <citation type="submission" date="2007-09" db="EMBL/GenBank/DDBJ databases">
        <authorList>
            <person name="Fulton L."/>
            <person name="Clifton S."/>
            <person name="Fulton B."/>
            <person name="Xu J."/>
            <person name="Minx P."/>
            <person name="Pepin K.H."/>
            <person name="Johnson M."/>
            <person name="Thiruvilangam P."/>
            <person name="Bhonagiri V."/>
            <person name="Nash W.E."/>
            <person name="Mardis E.R."/>
            <person name="Wilson R.K."/>
        </authorList>
    </citation>
    <scope>NUCLEOTIDE SEQUENCE [LARGE SCALE GENOMIC DNA]</scope>
    <source>
        <strain evidence="5 6">ATCC 33270</strain>
    </source>
</reference>
<dbReference type="Pfam" id="PF08032">
    <property type="entry name" value="SpoU_sub_bind"/>
    <property type="match status" value="1"/>
</dbReference>
<keyword evidence="2 5" id="KW-0489">Methyltransferase</keyword>
<name>A8SLY1_9FIRM</name>
<dbReference type="GO" id="GO:0032259">
    <property type="term" value="P:methylation"/>
    <property type="evidence" value="ECO:0007669"/>
    <property type="project" value="UniProtKB-KW"/>
</dbReference>
<dbReference type="FunFam" id="3.40.1280.10:FF:000008">
    <property type="entry name" value="Group 3 RNA methyltransferase TrmH"/>
    <property type="match status" value="1"/>
</dbReference>
<dbReference type="InterPro" id="IPR001537">
    <property type="entry name" value="SpoU_MeTrfase"/>
</dbReference>
<evidence type="ECO:0000259" key="4">
    <source>
        <dbReference type="SMART" id="SM00967"/>
    </source>
</evidence>
<reference evidence="5 6" key="1">
    <citation type="submission" date="2007-09" db="EMBL/GenBank/DDBJ databases">
        <title>Draft genome sequence of Peptostreptococcus micros (ATCC 33270).</title>
        <authorList>
            <person name="Sudarsanam P."/>
            <person name="Ley R."/>
            <person name="Guruge J."/>
            <person name="Turnbaugh P.J."/>
            <person name="Mahowald M."/>
            <person name="Liep D."/>
            <person name="Gordon J."/>
        </authorList>
    </citation>
    <scope>NUCLEOTIDE SEQUENCE [LARGE SCALE GENOMIC DNA]</scope>
    <source>
        <strain evidence="5 6">ATCC 33270</strain>
    </source>
</reference>
<dbReference type="InterPro" id="IPR013123">
    <property type="entry name" value="SpoU_subst-bd"/>
</dbReference>
<evidence type="ECO:0000313" key="6">
    <source>
        <dbReference type="Proteomes" id="UP000003162"/>
    </source>
</evidence>
<dbReference type="Proteomes" id="UP000003162">
    <property type="component" value="Unassembled WGS sequence"/>
</dbReference>
<dbReference type="InterPro" id="IPR029028">
    <property type="entry name" value="Alpha/beta_knot_MTases"/>
</dbReference>
<evidence type="ECO:0000256" key="3">
    <source>
        <dbReference type="ARBA" id="ARBA00022679"/>
    </source>
</evidence>
<dbReference type="PANTHER" id="PTHR46429:SF1">
    <property type="entry name" value="23S RRNA (GUANOSINE-2'-O-)-METHYLTRANSFERASE RLMB"/>
    <property type="match status" value="1"/>
</dbReference>